<dbReference type="RefSeq" id="WP_040566434.1">
    <property type="nucleotide sequence ID" value="NZ_ADVE02000001.1"/>
</dbReference>
<dbReference type="KEGG" id="mtw:CQW49_14145"/>
<dbReference type="GO" id="GO:0003677">
    <property type="term" value="F:DNA binding"/>
    <property type="evidence" value="ECO:0007669"/>
    <property type="project" value="UniProtKB-KW"/>
</dbReference>
<feature type="domain" description="HTH lysR-type" evidence="5">
    <location>
        <begin position="1"/>
        <end position="60"/>
    </location>
</feature>
<name>A0A2D2D225_METT3</name>
<dbReference type="GO" id="GO:0032993">
    <property type="term" value="C:protein-DNA complex"/>
    <property type="evidence" value="ECO:0007669"/>
    <property type="project" value="TreeGrafter"/>
</dbReference>
<keyword evidence="3" id="KW-0238">DNA-binding</keyword>
<dbReference type="PRINTS" id="PR00039">
    <property type="entry name" value="HTHLYSR"/>
</dbReference>
<reference evidence="7" key="1">
    <citation type="submission" date="2017-10" db="EMBL/GenBank/DDBJ databases">
        <title>Completed PacBio SMRT sequence of Methylosinus trichosporium OB3b reveals presence of a third large plasmid.</title>
        <authorList>
            <person name="Charles T.C."/>
            <person name="Lynch M.D.J."/>
            <person name="Heil J.R."/>
            <person name="Cheng J."/>
        </authorList>
    </citation>
    <scope>NUCLEOTIDE SEQUENCE [LARGE SCALE GENOMIC DNA]</scope>
    <source>
        <strain evidence="7">OB3b</strain>
    </source>
</reference>
<accession>A0A2D2D225</accession>
<evidence type="ECO:0000256" key="2">
    <source>
        <dbReference type="ARBA" id="ARBA00023015"/>
    </source>
</evidence>
<dbReference type="SUPFAM" id="SSF53850">
    <property type="entry name" value="Periplasmic binding protein-like II"/>
    <property type="match status" value="1"/>
</dbReference>
<dbReference type="AlphaFoldDB" id="A0A2D2D225"/>
<dbReference type="SUPFAM" id="SSF46785">
    <property type="entry name" value="Winged helix' DNA-binding domain"/>
    <property type="match status" value="1"/>
</dbReference>
<evidence type="ECO:0000313" key="6">
    <source>
        <dbReference type="EMBL" id="ATQ68899.1"/>
    </source>
</evidence>
<dbReference type="InterPro" id="IPR000847">
    <property type="entry name" value="LysR_HTH_N"/>
</dbReference>
<dbReference type="InterPro" id="IPR036390">
    <property type="entry name" value="WH_DNA-bd_sf"/>
</dbReference>
<dbReference type="InterPro" id="IPR036388">
    <property type="entry name" value="WH-like_DNA-bd_sf"/>
</dbReference>
<dbReference type="STRING" id="595536.GCA_000178815_02341"/>
<gene>
    <name evidence="6" type="ORF">CQW49_14145</name>
</gene>
<comment type="similarity">
    <text evidence="1">Belongs to the LysR transcriptional regulatory family.</text>
</comment>
<dbReference type="GO" id="GO:0003700">
    <property type="term" value="F:DNA-binding transcription factor activity"/>
    <property type="evidence" value="ECO:0007669"/>
    <property type="project" value="InterPro"/>
</dbReference>
<dbReference type="PANTHER" id="PTHR30346:SF0">
    <property type="entry name" value="HCA OPERON TRANSCRIPTIONAL ACTIVATOR HCAR"/>
    <property type="match status" value="1"/>
</dbReference>
<dbReference type="Pfam" id="PF00126">
    <property type="entry name" value="HTH_1"/>
    <property type="match status" value="1"/>
</dbReference>
<protein>
    <submittedName>
        <fullName evidence="6">LysR family transcriptional regulator</fullName>
    </submittedName>
</protein>
<evidence type="ECO:0000256" key="3">
    <source>
        <dbReference type="ARBA" id="ARBA00023125"/>
    </source>
</evidence>
<dbReference type="PROSITE" id="PS50931">
    <property type="entry name" value="HTH_LYSR"/>
    <property type="match status" value="1"/>
</dbReference>
<evidence type="ECO:0000256" key="1">
    <source>
        <dbReference type="ARBA" id="ARBA00009437"/>
    </source>
</evidence>
<dbReference type="Gene3D" id="3.40.190.10">
    <property type="entry name" value="Periplasmic binding protein-like II"/>
    <property type="match status" value="2"/>
</dbReference>
<dbReference type="Gene3D" id="1.10.10.10">
    <property type="entry name" value="Winged helix-like DNA-binding domain superfamily/Winged helix DNA-binding domain"/>
    <property type="match status" value="1"/>
</dbReference>
<dbReference type="Pfam" id="PF03466">
    <property type="entry name" value="LysR_substrate"/>
    <property type="match status" value="1"/>
</dbReference>
<sequence>MNSELRDLKWALVASRHRSLRQAAETLNTRQSTLSRRLHDLECELGVDLFERTTGGTKLTPVGREFLDLARPIVDEADRLFLTFKTRRNGGRRPLRIGICSSLSAGNLRETLAELRRQIADADILLVDGAKVGLLGEVAAGAIDVAILTSGGGKWNDRVLPLWGERVVVAVPENHPLNNRPAIQWRELCDNRILLTRSGVDSELEQLLSVKAGGSGSLRISYQDVSLDRLLSLVGAGYGVAPLLEGAAGFGCPGVAHRELHGDCGQMRLQFAAYWKETNSNPMLQPFLDLLRARYPDLSASATG</sequence>
<evidence type="ECO:0000256" key="4">
    <source>
        <dbReference type="ARBA" id="ARBA00023163"/>
    </source>
</evidence>
<dbReference type="InterPro" id="IPR005119">
    <property type="entry name" value="LysR_subst-bd"/>
</dbReference>
<dbReference type="CDD" id="cd08414">
    <property type="entry name" value="PBP2_LTTR_aromatics_like"/>
    <property type="match status" value="1"/>
</dbReference>
<dbReference type="EMBL" id="CP023737">
    <property type="protein sequence ID" value="ATQ68899.1"/>
    <property type="molecule type" value="Genomic_DNA"/>
</dbReference>
<evidence type="ECO:0000313" key="7">
    <source>
        <dbReference type="Proteomes" id="UP000230709"/>
    </source>
</evidence>
<dbReference type="Proteomes" id="UP000230709">
    <property type="component" value="Chromosome"/>
</dbReference>
<proteinExistence type="inferred from homology"/>
<dbReference type="PANTHER" id="PTHR30346">
    <property type="entry name" value="TRANSCRIPTIONAL DUAL REGULATOR HCAR-RELATED"/>
    <property type="match status" value="1"/>
</dbReference>
<organism evidence="6 7">
    <name type="scientific">Methylosinus trichosporium (strain ATCC 35070 / NCIMB 11131 / UNIQEM 75 / OB3b)</name>
    <dbReference type="NCBI Taxonomy" id="595536"/>
    <lineage>
        <taxon>Bacteria</taxon>
        <taxon>Pseudomonadati</taxon>
        <taxon>Pseudomonadota</taxon>
        <taxon>Alphaproteobacteria</taxon>
        <taxon>Hyphomicrobiales</taxon>
        <taxon>Methylocystaceae</taxon>
        <taxon>Methylosinus</taxon>
    </lineage>
</organism>
<keyword evidence="7" id="KW-1185">Reference proteome</keyword>
<keyword evidence="2" id="KW-0805">Transcription regulation</keyword>
<evidence type="ECO:0000259" key="5">
    <source>
        <dbReference type="PROSITE" id="PS50931"/>
    </source>
</evidence>
<keyword evidence="4" id="KW-0804">Transcription</keyword>